<dbReference type="InterPro" id="IPR001179">
    <property type="entry name" value="PPIase_FKBP_dom"/>
</dbReference>
<dbReference type="EMBL" id="CP126219">
    <property type="protein sequence ID" value="WIA20791.1"/>
    <property type="molecule type" value="Genomic_DNA"/>
</dbReference>
<proteinExistence type="predicted"/>
<dbReference type="Proteomes" id="UP001244341">
    <property type="component" value="Chromosome 12b"/>
</dbReference>
<dbReference type="InterPro" id="IPR044183">
    <property type="entry name" value="PNSL4/FKBP13-like"/>
</dbReference>
<dbReference type="SUPFAM" id="SSF54534">
    <property type="entry name" value="FKBP-like"/>
    <property type="match status" value="1"/>
</dbReference>
<organism evidence="4 5">
    <name type="scientific">Tetradesmus obliquus</name>
    <name type="common">Green alga</name>
    <name type="synonym">Acutodesmus obliquus</name>
    <dbReference type="NCBI Taxonomy" id="3088"/>
    <lineage>
        <taxon>Eukaryota</taxon>
        <taxon>Viridiplantae</taxon>
        <taxon>Chlorophyta</taxon>
        <taxon>core chlorophytes</taxon>
        <taxon>Chlorophyceae</taxon>
        <taxon>CS clade</taxon>
        <taxon>Sphaeropleales</taxon>
        <taxon>Scenedesmaceae</taxon>
        <taxon>Tetradesmus</taxon>
    </lineage>
</organism>
<name>A0ABY8UKN0_TETOB</name>
<comment type="catalytic activity">
    <reaction evidence="1">
        <text>[protein]-peptidylproline (omega=180) = [protein]-peptidylproline (omega=0)</text>
        <dbReference type="Rhea" id="RHEA:16237"/>
        <dbReference type="Rhea" id="RHEA-COMP:10747"/>
        <dbReference type="Rhea" id="RHEA-COMP:10748"/>
        <dbReference type="ChEBI" id="CHEBI:83833"/>
        <dbReference type="ChEBI" id="CHEBI:83834"/>
        <dbReference type="EC" id="5.2.1.8"/>
    </reaction>
</comment>
<feature type="domain" description="PPIase FKBP-type" evidence="3">
    <location>
        <begin position="127"/>
        <end position="229"/>
    </location>
</feature>
<accession>A0ABY8UKN0</accession>
<dbReference type="EC" id="5.2.1.8" evidence="1"/>
<sequence length="230" mass="24190">MLPSTPMKQARFFQRNNASLRCTCGEVIRKGRNTTLEAHSSRQTTAISSSGSSSSSSSSSNSNSSSSNSRRQALLGLLSTSLASQAAAAAWAKPALLDLPACRKFKQAGPIGFCELKQGSGDSPLPGDLIIVDYTARAVANDNEVYDGSRNFKFTVGNGEMIPGFELGILGSEDGSLPPIKEGGSRTLLIPPELAYGALGDGCLFGRADSCRIPPNSAVEITFQYRGLGY</sequence>
<feature type="compositionally biased region" description="Low complexity" evidence="2">
    <location>
        <begin position="48"/>
        <end position="67"/>
    </location>
</feature>
<dbReference type="PANTHER" id="PTHR47833:SF1">
    <property type="entry name" value="PHOTOSYNTHETIC NDH SUBUNIT OF LUMENAL LOCATION 4, CHLOROPLASTIC"/>
    <property type="match status" value="1"/>
</dbReference>
<keyword evidence="1" id="KW-0413">Isomerase</keyword>
<dbReference type="Gene3D" id="3.10.50.40">
    <property type="match status" value="1"/>
</dbReference>
<reference evidence="4 5" key="1">
    <citation type="submission" date="2023-05" db="EMBL/GenBank/DDBJ databases">
        <title>A 100% complete, gapless, phased diploid assembly of the Scenedesmus obliquus UTEX 3031 genome.</title>
        <authorList>
            <person name="Biondi T.C."/>
            <person name="Hanschen E.R."/>
            <person name="Kwon T."/>
            <person name="Eng W."/>
            <person name="Kruse C.P.S."/>
            <person name="Koehler S.I."/>
            <person name="Kunde Y."/>
            <person name="Gleasner C.D."/>
            <person name="You Mak K.T."/>
            <person name="Polle J."/>
            <person name="Hovde B.T."/>
            <person name="Starkenburg S.R."/>
        </authorList>
    </citation>
    <scope>NUCLEOTIDE SEQUENCE [LARGE SCALE GENOMIC DNA]</scope>
    <source>
        <strain evidence="4 5">DOE0152z</strain>
    </source>
</reference>
<feature type="compositionally biased region" description="Polar residues" evidence="2">
    <location>
        <begin position="34"/>
        <end position="47"/>
    </location>
</feature>
<protein>
    <recommendedName>
        <fullName evidence="1">peptidylprolyl isomerase</fullName>
        <ecNumber evidence="1">5.2.1.8</ecNumber>
    </recommendedName>
</protein>
<dbReference type="PANTHER" id="PTHR47833">
    <property type="entry name" value="PHOTOSYNTHETIC NDH SUBUNIT OF LUMENAL LOCATION 4, CHLOROPLASTIC"/>
    <property type="match status" value="1"/>
</dbReference>
<evidence type="ECO:0000313" key="5">
    <source>
        <dbReference type="Proteomes" id="UP001244341"/>
    </source>
</evidence>
<dbReference type="InterPro" id="IPR046357">
    <property type="entry name" value="PPIase_dom_sf"/>
</dbReference>
<keyword evidence="1" id="KW-0697">Rotamase</keyword>
<evidence type="ECO:0000256" key="2">
    <source>
        <dbReference type="SAM" id="MobiDB-lite"/>
    </source>
</evidence>
<dbReference type="PROSITE" id="PS50059">
    <property type="entry name" value="FKBP_PPIASE"/>
    <property type="match status" value="1"/>
</dbReference>
<evidence type="ECO:0000256" key="1">
    <source>
        <dbReference type="PROSITE-ProRule" id="PRU00277"/>
    </source>
</evidence>
<evidence type="ECO:0000259" key="3">
    <source>
        <dbReference type="PROSITE" id="PS50059"/>
    </source>
</evidence>
<gene>
    <name evidence="4" type="ORF">OEZ85_005151</name>
</gene>
<evidence type="ECO:0000313" key="4">
    <source>
        <dbReference type="EMBL" id="WIA20791.1"/>
    </source>
</evidence>
<dbReference type="Pfam" id="PF00254">
    <property type="entry name" value="FKBP_C"/>
    <property type="match status" value="1"/>
</dbReference>
<keyword evidence="5" id="KW-1185">Reference proteome</keyword>
<feature type="region of interest" description="Disordered" evidence="2">
    <location>
        <begin position="34"/>
        <end position="67"/>
    </location>
</feature>